<protein>
    <submittedName>
        <fullName evidence="1">Six-cysteine peptide SCIFF</fullName>
    </submittedName>
</protein>
<dbReference type="AlphaFoldDB" id="A0A1E5G0H4"/>
<reference evidence="1 2" key="1">
    <citation type="submission" date="2016-09" db="EMBL/GenBank/DDBJ databases">
        <title>Draft genome sequence for the type strain of Desulfuribacillus alkaliarsenatis AHT28, an obligately anaerobic, sulfidogenic bacterium isolated from Russian soda lake sediments.</title>
        <authorList>
            <person name="Abin C.A."/>
            <person name="Hollibaugh J.T."/>
        </authorList>
    </citation>
    <scope>NUCLEOTIDE SEQUENCE [LARGE SCALE GENOMIC DNA]</scope>
    <source>
        <strain evidence="1 2">AHT28</strain>
    </source>
</reference>
<dbReference type="InterPro" id="IPR023975">
    <property type="entry name" value="Six-Cys_pep_SCIFF"/>
</dbReference>
<dbReference type="EMBL" id="MIJE01000032">
    <property type="protein sequence ID" value="OEF96337.1"/>
    <property type="molecule type" value="Genomic_DNA"/>
</dbReference>
<keyword evidence="2" id="KW-1185">Reference proteome</keyword>
<dbReference type="STRING" id="766136.BHF68_09310"/>
<evidence type="ECO:0000313" key="2">
    <source>
        <dbReference type="Proteomes" id="UP000094296"/>
    </source>
</evidence>
<evidence type="ECO:0000313" key="1">
    <source>
        <dbReference type="EMBL" id="OEF96337.1"/>
    </source>
</evidence>
<dbReference type="Pfam" id="PF13165">
    <property type="entry name" value="SCIFF"/>
    <property type="match status" value="1"/>
</dbReference>
<proteinExistence type="predicted"/>
<dbReference type="RefSeq" id="WP_069643843.1">
    <property type="nucleotide sequence ID" value="NZ_MIJE01000032.1"/>
</dbReference>
<comment type="caution">
    <text evidence="1">The sequence shown here is derived from an EMBL/GenBank/DDBJ whole genome shotgun (WGS) entry which is preliminary data.</text>
</comment>
<dbReference type="Proteomes" id="UP000094296">
    <property type="component" value="Unassembled WGS sequence"/>
</dbReference>
<dbReference type="OrthoDB" id="1684200at2"/>
<name>A0A1E5G0H4_9FIRM</name>
<gene>
    <name evidence="1" type="ORF">BHF68_09310</name>
</gene>
<sequence length="49" mass="5299">MKHIKILSKNSLQDSIHSGACGECQTSCQSACKTSMTVGNQVCLQKDKK</sequence>
<dbReference type="NCBIfam" id="TIGR03973">
    <property type="entry name" value="six_Cys_in_45"/>
    <property type="match status" value="1"/>
</dbReference>
<accession>A0A1E5G0H4</accession>
<organism evidence="1 2">
    <name type="scientific">Desulfuribacillus alkaliarsenatis</name>
    <dbReference type="NCBI Taxonomy" id="766136"/>
    <lineage>
        <taxon>Bacteria</taxon>
        <taxon>Bacillati</taxon>
        <taxon>Bacillota</taxon>
        <taxon>Desulfuribacillia</taxon>
        <taxon>Desulfuribacillales</taxon>
        <taxon>Desulfuribacillaceae</taxon>
        <taxon>Desulfuribacillus</taxon>
    </lineage>
</organism>